<feature type="region of interest" description="Disordered" evidence="1">
    <location>
        <begin position="45"/>
        <end position="65"/>
    </location>
</feature>
<name>A0AAW1H2G1_SAPOF</name>
<keyword evidence="2" id="KW-0472">Membrane</keyword>
<comment type="caution">
    <text evidence="4">The sequence shown here is derived from an EMBL/GenBank/DDBJ whole genome shotgun (WGS) entry which is preliminary data.</text>
</comment>
<gene>
    <name evidence="4" type="ORF">RND81_13G171500</name>
</gene>
<dbReference type="AlphaFoldDB" id="A0AAW1H2G1"/>
<dbReference type="EMBL" id="JBDFQZ010000013">
    <property type="protein sequence ID" value="KAK9670026.1"/>
    <property type="molecule type" value="Genomic_DNA"/>
</dbReference>
<organism evidence="4 5">
    <name type="scientific">Saponaria officinalis</name>
    <name type="common">Common soapwort</name>
    <name type="synonym">Lychnis saponaria</name>
    <dbReference type="NCBI Taxonomy" id="3572"/>
    <lineage>
        <taxon>Eukaryota</taxon>
        <taxon>Viridiplantae</taxon>
        <taxon>Streptophyta</taxon>
        <taxon>Embryophyta</taxon>
        <taxon>Tracheophyta</taxon>
        <taxon>Spermatophyta</taxon>
        <taxon>Magnoliopsida</taxon>
        <taxon>eudicotyledons</taxon>
        <taxon>Gunneridae</taxon>
        <taxon>Pentapetalae</taxon>
        <taxon>Caryophyllales</taxon>
        <taxon>Caryophyllaceae</taxon>
        <taxon>Caryophylleae</taxon>
        <taxon>Saponaria</taxon>
    </lineage>
</organism>
<evidence type="ECO:0000313" key="4">
    <source>
        <dbReference type="EMBL" id="KAK9670026.1"/>
    </source>
</evidence>
<protein>
    <recommendedName>
        <fullName evidence="3">Neprosin PEP catalytic domain-containing protein</fullName>
    </recommendedName>
</protein>
<evidence type="ECO:0000256" key="2">
    <source>
        <dbReference type="SAM" id="Phobius"/>
    </source>
</evidence>
<dbReference type="PANTHER" id="PTHR31589:SF223">
    <property type="entry name" value="PROTEIN, PUTATIVE (DUF239)-RELATED"/>
    <property type="match status" value="1"/>
</dbReference>
<evidence type="ECO:0000259" key="3">
    <source>
        <dbReference type="PROSITE" id="PS52045"/>
    </source>
</evidence>
<keyword evidence="2" id="KW-1133">Transmembrane helix</keyword>
<dbReference type="Pfam" id="PF03080">
    <property type="entry name" value="Neprosin"/>
    <property type="match status" value="1"/>
</dbReference>
<dbReference type="PROSITE" id="PS52045">
    <property type="entry name" value="NEPROSIN_PEP_CD"/>
    <property type="match status" value="1"/>
</dbReference>
<dbReference type="PANTHER" id="PTHR31589">
    <property type="entry name" value="PROTEIN, PUTATIVE (DUF239)-RELATED-RELATED"/>
    <property type="match status" value="1"/>
</dbReference>
<dbReference type="InterPro" id="IPR053168">
    <property type="entry name" value="Glutamic_endopeptidase"/>
</dbReference>
<evidence type="ECO:0000313" key="5">
    <source>
        <dbReference type="Proteomes" id="UP001443914"/>
    </source>
</evidence>
<feature type="domain" description="Neprosin PEP catalytic" evidence="3">
    <location>
        <begin position="1"/>
        <end position="126"/>
    </location>
</feature>
<evidence type="ECO:0000256" key="1">
    <source>
        <dbReference type="SAM" id="MobiDB-lite"/>
    </source>
</evidence>
<keyword evidence="2" id="KW-0812">Transmembrane</keyword>
<dbReference type="InterPro" id="IPR004314">
    <property type="entry name" value="Neprosin"/>
</dbReference>
<proteinExistence type="predicted"/>
<reference evidence="4" key="1">
    <citation type="submission" date="2024-03" db="EMBL/GenBank/DDBJ databases">
        <title>WGS assembly of Saponaria officinalis var. Norfolk2.</title>
        <authorList>
            <person name="Jenkins J."/>
            <person name="Shu S."/>
            <person name="Grimwood J."/>
            <person name="Barry K."/>
            <person name="Goodstein D."/>
            <person name="Schmutz J."/>
            <person name="Leebens-Mack J."/>
            <person name="Osbourn A."/>
        </authorList>
    </citation>
    <scope>NUCLEOTIDE SEQUENCE [LARGE SCALE GENOMIC DNA]</scope>
    <source>
        <strain evidence="4">JIC</strain>
    </source>
</reference>
<dbReference type="Proteomes" id="UP001443914">
    <property type="component" value="Unassembled WGS sequence"/>
</dbReference>
<sequence>MHRDDGNWWLSIRYSNDTLIPIGYWPKTLFSTMVEVASQIEWGGEINNPGASKPQPEMGSGKKATRNPNISAFIFKVYVFDETHQIVEPHDIEKEADCKHYYTAFVRGNFGRALGLLFYLWWYRLVILSVLLNPSRVNT</sequence>
<feature type="transmembrane region" description="Helical" evidence="2">
    <location>
        <begin position="113"/>
        <end position="132"/>
    </location>
</feature>
<keyword evidence="5" id="KW-1185">Reference proteome</keyword>
<accession>A0AAW1H2G1</accession>